<dbReference type="InterPro" id="IPR036388">
    <property type="entry name" value="WH-like_DNA-bd_sf"/>
</dbReference>
<accession>A0A427T1U8</accession>
<reference evidence="4 5" key="1">
    <citation type="submission" date="2018-12" db="EMBL/GenBank/DDBJ databases">
        <title>Amycolatopsis eburnea sp. nov. actinomycete associate with arbuscular mycorrhiza fungal spore.</title>
        <authorList>
            <person name="Lumyong S."/>
            <person name="Chaiya L."/>
        </authorList>
    </citation>
    <scope>NUCLEOTIDE SEQUENCE [LARGE SCALE GENOMIC DNA]</scope>
    <source>
        <strain evidence="4 5">GLM-1</strain>
    </source>
</reference>
<dbReference type="SUPFAM" id="SSF46894">
    <property type="entry name" value="C-terminal effector domain of the bipartite response regulators"/>
    <property type="match status" value="1"/>
</dbReference>
<dbReference type="PANTHER" id="PTHR16305">
    <property type="entry name" value="TESTICULAR SOLUBLE ADENYLYL CYCLASE"/>
    <property type="match status" value="1"/>
</dbReference>
<dbReference type="SMART" id="SM00382">
    <property type="entry name" value="AAA"/>
    <property type="match status" value="1"/>
</dbReference>
<name>A0A427T1U8_9PSEU</name>
<dbReference type="AlphaFoldDB" id="A0A427T1U8"/>
<dbReference type="PROSITE" id="PS50043">
    <property type="entry name" value="HTH_LUXR_2"/>
    <property type="match status" value="1"/>
</dbReference>
<dbReference type="Gene3D" id="1.10.10.10">
    <property type="entry name" value="Winged helix-like DNA-binding domain superfamily/Winged helix DNA-binding domain"/>
    <property type="match status" value="1"/>
</dbReference>
<comment type="caution">
    <text evidence="4">The sequence shown here is derived from an EMBL/GenBank/DDBJ whole genome shotgun (WGS) entry which is preliminary data.</text>
</comment>
<dbReference type="Pfam" id="PF00196">
    <property type="entry name" value="GerE"/>
    <property type="match status" value="1"/>
</dbReference>
<dbReference type="OrthoDB" id="5378762at2"/>
<dbReference type="Gene3D" id="3.40.50.300">
    <property type="entry name" value="P-loop containing nucleotide triphosphate hydrolases"/>
    <property type="match status" value="1"/>
</dbReference>
<evidence type="ECO:0000256" key="1">
    <source>
        <dbReference type="ARBA" id="ARBA00022741"/>
    </source>
</evidence>
<dbReference type="GO" id="GO:0003677">
    <property type="term" value="F:DNA binding"/>
    <property type="evidence" value="ECO:0007669"/>
    <property type="project" value="InterPro"/>
</dbReference>
<dbReference type="Proteomes" id="UP000267081">
    <property type="component" value="Unassembled WGS sequence"/>
</dbReference>
<dbReference type="InterPro" id="IPR027417">
    <property type="entry name" value="P-loop_NTPase"/>
</dbReference>
<dbReference type="InterPro" id="IPR041664">
    <property type="entry name" value="AAA_16"/>
</dbReference>
<proteinExistence type="predicted"/>
<dbReference type="Pfam" id="PF13191">
    <property type="entry name" value="AAA_16"/>
    <property type="match status" value="1"/>
</dbReference>
<dbReference type="GO" id="GO:0004016">
    <property type="term" value="F:adenylate cyclase activity"/>
    <property type="evidence" value="ECO:0007669"/>
    <property type="project" value="TreeGrafter"/>
</dbReference>
<evidence type="ECO:0000256" key="2">
    <source>
        <dbReference type="ARBA" id="ARBA00022840"/>
    </source>
</evidence>
<dbReference type="PRINTS" id="PR00038">
    <property type="entry name" value="HTHLUXR"/>
</dbReference>
<protein>
    <submittedName>
        <fullName evidence="4">LuxR family transcriptional regulator</fullName>
    </submittedName>
</protein>
<evidence type="ECO:0000313" key="5">
    <source>
        <dbReference type="Proteomes" id="UP000267081"/>
    </source>
</evidence>
<dbReference type="InterPro" id="IPR000792">
    <property type="entry name" value="Tscrpt_reg_LuxR_C"/>
</dbReference>
<keyword evidence="1" id="KW-0547">Nucleotide-binding</keyword>
<dbReference type="GO" id="GO:0005524">
    <property type="term" value="F:ATP binding"/>
    <property type="evidence" value="ECO:0007669"/>
    <property type="project" value="UniProtKB-KW"/>
</dbReference>
<evidence type="ECO:0000313" key="4">
    <source>
        <dbReference type="EMBL" id="RSD11934.1"/>
    </source>
</evidence>
<dbReference type="SUPFAM" id="SSF48452">
    <property type="entry name" value="TPR-like"/>
    <property type="match status" value="1"/>
</dbReference>
<dbReference type="RefSeq" id="WP_125314159.1">
    <property type="nucleotide sequence ID" value="NZ_RSEC01000059.1"/>
</dbReference>
<evidence type="ECO:0000259" key="3">
    <source>
        <dbReference type="PROSITE" id="PS50043"/>
    </source>
</evidence>
<feature type="domain" description="HTH luxR-type" evidence="3">
    <location>
        <begin position="898"/>
        <end position="962"/>
    </location>
</feature>
<dbReference type="GO" id="GO:0006355">
    <property type="term" value="P:regulation of DNA-templated transcription"/>
    <property type="evidence" value="ECO:0007669"/>
    <property type="project" value="InterPro"/>
</dbReference>
<organism evidence="4 5">
    <name type="scientific">Amycolatopsis eburnea</name>
    <dbReference type="NCBI Taxonomy" id="2267691"/>
    <lineage>
        <taxon>Bacteria</taxon>
        <taxon>Bacillati</taxon>
        <taxon>Actinomycetota</taxon>
        <taxon>Actinomycetes</taxon>
        <taxon>Pseudonocardiales</taxon>
        <taxon>Pseudonocardiaceae</taxon>
        <taxon>Amycolatopsis</taxon>
    </lineage>
</organism>
<dbReference type="InterPro" id="IPR011990">
    <property type="entry name" value="TPR-like_helical_dom_sf"/>
</dbReference>
<sequence length="967" mass="103291">MLLRAPELVGRHRELRRLRDAWERTKTGSGEFALLLGDAGIGKSRLADELAETAAAEGARVLRGRRGSVGPPVPYRLLTEALLSLARSAGDVRTAELDPYLPALGALVPDWWRETHRGYQLSPLTVAEAALRLLTVVSRDDGCVLLLDDLHDADAESLFVLDYLAGSLTGTRLLVVATARHGSPSTLGLASAAAQRGRCTVLELPWLGRADVHAMADGCLGTAVPDEVADCLFRLSAGNPLAVEELLYQMVRDDVLTEVGGRWRIAEVLPVVPAALSTAIARRAEQLDPGARSVLSHAAVLGLRFSLEVACRAADADERTTLAFVRSAIAGQLIEPEAEPAGWYSFRHALTVDALRSLHDPVTLARLAGRAADAVEAVHPGLPGDWCPLAASLRLAAGDEPAAGRLFARAGNAAFARGGADTAVDLLTKADALLLGDPDLDLRGEVLEALVLALGEAGRFDVAASFAPRFVELGTSERAIALHVGLAWAAYLGGQFETAAAEVAAARELAGGSPSGASHAAIDAVHANVLVELDGTDRIATAHRLADRALAYAESHDEPVIACQALLALACVAREESLDEAEAFYERARALTERHRLPVWRAHVLLRLGGHRIVFGGDVHVLELARQEAGQTGAVTVGLMADAILLFYGRVLCGTFDGTPELLGDDIRTAARFQLVDLVRYLHAIHAVSAAHQGDRRAMEHAIDDFLAAGGDGQAEMALVLGLARAFCALLEEDRDRAARDLTAAAGYLDRFPGSFPLAGPRGVALLLRALDGEVTLREVREQASHPDSRPRWNRQFTCFAEAILLGRQGDAEAATAAFAEALRASEPFPVARHLGCRLAAEAAIADGWGDPVGWLRAAEEYFHDAGVPAAARACRALLRSAGAPVVQRRTGFEHLPPQLQRARVTTREFDVLRLLSERLGNQEIARRLHISPKTVEKHVSSLKTKTNLDRSELCAYADGFRALGAR</sequence>
<dbReference type="GO" id="GO:0005737">
    <property type="term" value="C:cytoplasm"/>
    <property type="evidence" value="ECO:0007669"/>
    <property type="project" value="TreeGrafter"/>
</dbReference>
<keyword evidence="5" id="KW-1185">Reference proteome</keyword>
<dbReference type="InterPro" id="IPR016032">
    <property type="entry name" value="Sig_transdc_resp-reg_C-effctor"/>
</dbReference>
<keyword evidence="2" id="KW-0067">ATP-binding</keyword>
<dbReference type="SUPFAM" id="SSF52540">
    <property type="entry name" value="P-loop containing nucleoside triphosphate hydrolases"/>
    <property type="match status" value="1"/>
</dbReference>
<dbReference type="InterPro" id="IPR003593">
    <property type="entry name" value="AAA+_ATPase"/>
</dbReference>
<dbReference type="EMBL" id="RSEC01000059">
    <property type="protein sequence ID" value="RSD11934.1"/>
    <property type="molecule type" value="Genomic_DNA"/>
</dbReference>
<dbReference type="CDD" id="cd06170">
    <property type="entry name" value="LuxR_C_like"/>
    <property type="match status" value="1"/>
</dbReference>
<gene>
    <name evidence="4" type="ORF">EIY87_34925</name>
</gene>
<dbReference type="PANTHER" id="PTHR16305:SF28">
    <property type="entry name" value="GUANYLATE CYCLASE DOMAIN-CONTAINING PROTEIN"/>
    <property type="match status" value="1"/>
</dbReference>
<dbReference type="SMART" id="SM00421">
    <property type="entry name" value="HTH_LUXR"/>
    <property type="match status" value="1"/>
</dbReference>
<dbReference type="Gene3D" id="1.25.40.10">
    <property type="entry name" value="Tetratricopeptide repeat domain"/>
    <property type="match status" value="1"/>
</dbReference>